<feature type="compositionally biased region" description="Polar residues" evidence="1">
    <location>
        <begin position="322"/>
        <end position="332"/>
    </location>
</feature>
<evidence type="ECO:0008006" key="4">
    <source>
        <dbReference type="Google" id="ProtNLM"/>
    </source>
</evidence>
<dbReference type="SUPFAM" id="SSF56219">
    <property type="entry name" value="DNase I-like"/>
    <property type="match status" value="1"/>
</dbReference>
<gene>
    <name evidence="2" type="ORF">TKK_016511</name>
</gene>
<dbReference type="InterPro" id="IPR036691">
    <property type="entry name" value="Endo/exonu/phosph_ase_sf"/>
</dbReference>
<evidence type="ECO:0000256" key="1">
    <source>
        <dbReference type="SAM" id="MobiDB-lite"/>
    </source>
</evidence>
<feature type="region of interest" description="Disordered" evidence="1">
    <location>
        <begin position="321"/>
        <end position="340"/>
    </location>
</feature>
<dbReference type="Gene3D" id="3.60.10.10">
    <property type="entry name" value="Endonuclease/exonuclease/phosphatase"/>
    <property type="match status" value="1"/>
</dbReference>
<dbReference type="EMBL" id="JBJJXI010000134">
    <property type="protein sequence ID" value="KAL3388277.1"/>
    <property type="molecule type" value="Genomic_DNA"/>
</dbReference>
<sequence length="582" mass="66739">MGLKFKGVRSMKEGRMLVELADEAERKRMLEDRRLREAGLRVEKPKTFPPLFLIRAVPKGMKDDELLDEVYVRNLKEEVDAEEMERTMRVKFRIRSRSREKEGVVLEVSPRIRQALLGTGSEARLYIRMRLYFVEAFERVSRCFGCYGLNHRAIEYNDAWAWKFCQVKFSTDEGDNLYRSIDGVDFTPVNQCDDDIVEKPWVVYFQFREKDGLDDYEDDDGADASNSQMLPKVKTMLDKNEYLRLRHCTFEKADTKPALEFFRSHYEYGDGNNLKLLFMAFDDIHYKRIEVEPEYMTKEGPSIEKPVLAEVSEEDNFHGQMSYENDNIPTSKESTETGSDENIAKIKKRTPDKTFVNKVVKLWNTDGSLLKKYYQCATQGCKATAKIVQGIDHLVPINKIHLDTCIPHLIDNRGVPTFRSSNGTSNINATFATSGIARKLELWRVEEWGQSDHRPIRIVLNFDATPEPFTEKPRENDGSMTQSWQDTARALLKALVPDDTSDVDFQADKRIADESTSLDGLGNDAPDFTILEVLEAIRKNSSGKSLGPDGILPEVLKRALVILPEVTSPFNKCMALGRFPKE</sequence>
<proteinExistence type="predicted"/>
<dbReference type="AlphaFoldDB" id="A0ABD2W5W4"/>
<accession>A0ABD2W5W4</accession>
<comment type="caution">
    <text evidence="2">The sequence shown here is derived from an EMBL/GenBank/DDBJ whole genome shotgun (WGS) entry which is preliminary data.</text>
</comment>
<reference evidence="2 3" key="1">
    <citation type="journal article" date="2024" name="bioRxiv">
        <title>A reference genome for Trichogramma kaykai: A tiny desert-dwelling parasitoid wasp with competing sex-ratio distorters.</title>
        <authorList>
            <person name="Culotta J."/>
            <person name="Lindsey A.R."/>
        </authorList>
    </citation>
    <scope>NUCLEOTIDE SEQUENCE [LARGE SCALE GENOMIC DNA]</scope>
    <source>
        <strain evidence="2 3">KSX58</strain>
    </source>
</reference>
<organism evidence="2 3">
    <name type="scientific">Trichogramma kaykai</name>
    <dbReference type="NCBI Taxonomy" id="54128"/>
    <lineage>
        <taxon>Eukaryota</taxon>
        <taxon>Metazoa</taxon>
        <taxon>Ecdysozoa</taxon>
        <taxon>Arthropoda</taxon>
        <taxon>Hexapoda</taxon>
        <taxon>Insecta</taxon>
        <taxon>Pterygota</taxon>
        <taxon>Neoptera</taxon>
        <taxon>Endopterygota</taxon>
        <taxon>Hymenoptera</taxon>
        <taxon>Apocrita</taxon>
        <taxon>Proctotrupomorpha</taxon>
        <taxon>Chalcidoidea</taxon>
        <taxon>Trichogrammatidae</taxon>
        <taxon>Trichogramma</taxon>
    </lineage>
</organism>
<dbReference type="Proteomes" id="UP001627154">
    <property type="component" value="Unassembled WGS sequence"/>
</dbReference>
<keyword evidence="3" id="KW-1185">Reference proteome</keyword>
<name>A0ABD2W5W4_9HYME</name>
<evidence type="ECO:0000313" key="2">
    <source>
        <dbReference type="EMBL" id="KAL3388277.1"/>
    </source>
</evidence>
<evidence type="ECO:0000313" key="3">
    <source>
        <dbReference type="Proteomes" id="UP001627154"/>
    </source>
</evidence>
<protein>
    <recommendedName>
        <fullName evidence="4">Endonuclease/exonuclease/phosphatase domain-containing protein</fullName>
    </recommendedName>
</protein>